<dbReference type="HAMAP" id="MF_02128">
    <property type="entry name" value="TMP_kinase"/>
    <property type="match status" value="1"/>
</dbReference>
<dbReference type="GO" id="GO:0009030">
    <property type="term" value="F:thiamine-phosphate kinase activity"/>
    <property type="evidence" value="ECO:0007669"/>
    <property type="project" value="UniProtKB-EC"/>
</dbReference>
<dbReference type="PANTHER" id="PTHR30270:SF0">
    <property type="entry name" value="THIAMINE-MONOPHOSPHATE KINASE"/>
    <property type="match status" value="1"/>
</dbReference>
<comment type="caution">
    <text evidence="2">Lacks conserved residue(s) required for the propagation of feature annotation.</text>
</comment>
<dbReference type="PIRSF" id="PIRSF005303">
    <property type="entry name" value="Thiam_monoph_kin"/>
    <property type="match status" value="1"/>
</dbReference>
<keyword evidence="1 2" id="KW-0784">Thiamine biosynthesis</keyword>
<dbReference type="SUPFAM" id="SSF56042">
    <property type="entry name" value="PurM C-terminal domain-like"/>
    <property type="match status" value="1"/>
</dbReference>
<keyword evidence="2" id="KW-0547">Nucleotide-binding</keyword>
<dbReference type="Gene3D" id="3.30.1330.10">
    <property type="entry name" value="PurM-like, N-terminal domain"/>
    <property type="match status" value="1"/>
</dbReference>
<proteinExistence type="inferred from homology"/>
<dbReference type="PANTHER" id="PTHR30270">
    <property type="entry name" value="THIAMINE-MONOPHOSPHATE KINASE"/>
    <property type="match status" value="1"/>
</dbReference>
<dbReference type="CDD" id="cd02194">
    <property type="entry name" value="ThiL"/>
    <property type="match status" value="1"/>
</dbReference>
<comment type="function">
    <text evidence="2">Catalyzes the ATP-dependent phosphorylation of thiamine-monophosphate (TMP) to form thiamine-pyrophosphate (TPP), the active form of vitamin B1.</text>
</comment>
<feature type="binding site" evidence="2">
    <location>
        <position position="240"/>
    </location>
    <ligand>
        <name>ATP</name>
        <dbReference type="ChEBI" id="CHEBI:30616"/>
    </ligand>
</feature>
<dbReference type="EMBL" id="CP053084">
    <property type="protein sequence ID" value="QJR30276.1"/>
    <property type="molecule type" value="Genomic_DNA"/>
</dbReference>
<feature type="binding site" evidence="2">
    <location>
        <position position="77"/>
    </location>
    <ligand>
        <name>Mg(2+)</name>
        <dbReference type="ChEBI" id="CHEBI:18420"/>
        <label>4</label>
    </ligand>
</feature>
<dbReference type="InterPro" id="IPR036921">
    <property type="entry name" value="PurM-like_N_sf"/>
</dbReference>
<feature type="binding site" evidence="2">
    <location>
        <position position="241"/>
    </location>
    <ligand>
        <name>Mg(2+)</name>
        <dbReference type="ChEBI" id="CHEBI:18420"/>
        <label>5</label>
    </ligand>
</feature>
<sequence length="358" mass="38423">MEFDLIHRYFKTPFGGLAQANPDTVLFGIGDDCATLRLAPDFHLFTSTDTLVEGVHFFSDDPPRVTGWKALASNLSDLAASGASPLGFTLNLSLPEIDENWLAGFSAGLLDIATRFNCPLVGGDTTSAGSNPLKTLSITVFGQAPASHLGFNRAHAKIGEEVWLSGTPGLARLGLLLEYQRRGRLEQLCKGNELPQVQALLAAMPAQLRQIAVSQLGMPVPRIELGLQLRGLASACLDLSDGLSGDLAHISSASEVSAILFQSSLESMWRKLWPEIDQQANAAGLLKILLEQTLAGGDDFELCWTAHPNRHDAIQSLKAGLHCVGVIEPGSGIWLQSQGASRERVSSCSFNHFAEIQN</sequence>
<feature type="binding site" evidence="2">
    <location>
        <position position="49"/>
    </location>
    <ligand>
        <name>Mg(2+)</name>
        <dbReference type="ChEBI" id="CHEBI:18420"/>
        <label>1</label>
    </ligand>
</feature>
<comment type="pathway">
    <text evidence="2">Cofactor biosynthesis; thiamine diphosphate biosynthesis; thiamine diphosphate from thiamine phosphate: step 1/1.</text>
</comment>
<evidence type="ECO:0000259" key="3">
    <source>
        <dbReference type="Pfam" id="PF00586"/>
    </source>
</evidence>
<feature type="domain" description="PurM-like N-terminal" evidence="3">
    <location>
        <begin position="30"/>
        <end position="143"/>
    </location>
</feature>
<feature type="binding site" evidence="2">
    <location>
        <position position="47"/>
    </location>
    <ligand>
        <name>Mg(2+)</name>
        <dbReference type="ChEBI" id="CHEBI:18420"/>
        <label>4</label>
    </ligand>
</feature>
<keyword evidence="2 4" id="KW-0418">Kinase</keyword>
<comment type="similarity">
    <text evidence="2">Belongs to the thiamine-monophosphate kinase family.</text>
</comment>
<dbReference type="SUPFAM" id="SSF55326">
    <property type="entry name" value="PurM N-terminal domain-like"/>
    <property type="match status" value="1"/>
</dbReference>
<feature type="binding site" evidence="2">
    <location>
        <position position="77"/>
    </location>
    <ligand>
        <name>Mg(2+)</name>
        <dbReference type="ChEBI" id="CHEBI:18420"/>
        <label>2</label>
    </ligand>
</feature>
<evidence type="ECO:0000313" key="4">
    <source>
        <dbReference type="EMBL" id="QJR30276.1"/>
    </source>
</evidence>
<comment type="catalytic activity">
    <reaction evidence="2">
        <text>thiamine phosphate + ATP = thiamine diphosphate + ADP</text>
        <dbReference type="Rhea" id="RHEA:15913"/>
        <dbReference type="ChEBI" id="CHEBI:30616"/>
        <dbReference type="ChEBI" id="CHEBI:37575"/>
        <dbReference type="ChEBI" id="CHEBI:58937"/>
        <dbReference type="ChEBI" id="CHEBI:456216"/>
        <dbReference type="EC" id="2.7.4.16"/>
    </reaction>
</comment>
<evidence type="ECO:0000256" key="1">
    <source>
        <dbReference type="ARBA" id="ARBA00022977"/>
    </source>
</evidence>
<accession>A0ABX6N8C8</accession>
<evidence type="ECO:0000256" key="2">
    <source>
        <dbReference type="HAMAP-Rule" id="MF_02128"/>
    </source>
</evidence>
<dbReference type="NCBIfam" id="TIGR01379">
    <property type="entry name" value="thiL"/>
    <property type="match status" value="1"/>
</dbReference>
<feature type="binding site" evidence="2">
    <location>
        <begin position="123"/>
        <end position="124"/>
    </location>
    <ligand>
        <name>ATP</name>
        <dbReference type="ChEBI" id="CHEBI:30616"/>
    </ligand>
</feature>
<dbReference type="InterPro" id="IPR016188">
    <property type="entry name" value="PurM-like_N"/>
</dbReference>
<name>A0ABX6N8C8_9BURK</name>
<reference evidence="4 5" key="1">
    <citation type="submission" date="2020-05" db="EMBL/GenBank/DDBJ databases">
        <title>Compete genome of Limnobacter sp. SAORIC-580.</title>
        <authorList>
            <person name="Song J."/>
            <person name="Cho J.-C."/>
        </authorList>
    </citation>
    <scope>NUCLEOTIDE SEQUENCE [LARGE SCALE GENOMIC DNA]</scope>
    <source>
        <strain evidence="4 5">SAORIC-580</strain>
    </source>
</reference>
<keyword evidence="5" id="KW-1185">Reference proteome</keyword>
<evidence type="ECO:0000313" key="5">
    <source>
        <dbReference type="Proteomes" id="UP000501130"/>
    </source>
</evidence>
<feature type="binding site" evidence="2">
    <location>
        <position position="77"/>
    </location>
    <ligand>
        <name>Mg(2+)</name>
        <dbReference type="ChEBI" id="CHEBI:18420"/>
        <label>3</label>
    </ligand>
</feature>
<dbReference type="EC" id="2.7.4.16" evidence="2"/>
<feature type="binding site" evidence="2">
    <location>
        <position position="238"/>
    </location>
    <ligand>
        <name>Mg(2+)</name>
        <dbReference type="ChEBI" id="CHEBI:18420"/>
        <label>3</label>
    </ligand>
</feature>
<keyword evidence="2" id="KW-0479">Metal-binding</keyword>
<organism evidence="4 5">
    <name type="scientific">Limnobacter profundi</name>
    <dbReference type="NCBI Taxonomy" id="2732163"/>
    <lineage>
        <taxon>Bacteria</taxon>
        <taxon>Pseudomonadati</taxon>
        <taxon>Pseudomonadota</taxon>
        <taxon>Betaproteobacteria</taxon>
        <taxon>Burkholderiales</taxon>
        <taxon>Burkholderiaceae</taxon>
        <taxon>Limnobacter</taxon>
    </lineage>
</organism>
<dbReference type="Pfam" id="PF00586">
    <property type="entry name" value="AIRS"/>
    <property type="match status" value="1"/>
</dbReference>
<dbReference type="InterPro" id="IPR036676">
    <property type="entry name" value="PurM-like_C_sf"/>
</dbReference>
<dbReference type="Proteomes" id="UP000501130">
    <property type="component" value="Chromosome"/>
</dbReference>
<feature type="binding site" evidence="2">
    <location>
        <position position="49"/>
    </location>
    <ligand>
        <name>Mg(2+)</name>
        <dbReference type="ChEBI" id="CHEBI:18420"/>
        <label>2</label>
    </ligand>
</feature>
<keyword evidence="2" id="KW-0460">Magnesium</keyword>
<dbReference type="RefSeq" id="WP_171100195.1">
    <property type="nucleotide sequence ID" value="NZ_CP053084.1"/>
</dbReference>
<feature type="binding site" evidence="2">
    <location>
        <position position="56"/>
    </location>
    <ligand>
        <name>substrate</name>
    </ligand>
</feature>
<feature type="binding site" evidence="2">
    <location>
        <position position="153"/>
    </location>
    <ligand>
        <name>ATP</name>
        <dbReference type="ChEBI" id="CHEBI:30616"/>
    </ligand>
</feature>
<keyword evidence="2" id="KW-0067">ATP-binding</keyword>
<feature type="binding site" evidence="2">
    <location>
        <position position="32"/>
    </location>
    <ligand>
        <name>Mg(2+)</name>
        <dbReference type="ChEBI" id="CHEBI:18420"/>
        <label>3</label>
    </ligand>
</feature>
<dbReference type="InterPro" id="IPR006283">
    <property type="entry name" value="ThiL-like"/>
</dbReference>
<feature type="binding site" evidence="2">
    <location>
        <position position="350"/>
    </location>
    <ligand>
        <name>substrate</name>
    </ligand>
</feature>
<feature type="binding site" evidence="2">
    <location>
        <position position="124"/>
    </location>
    <ligand>
        <name>Mg(2+)</name>
        <dbReference type="ChEBI" id="CHEBI:18420"/>
        <label>1</label>
    </ligand>
</feature>
<protein>
    <recommendedName>
        <fullName evidence="2">Thiamine-monophosphate kinase</fullName>
        <shortName evidence="2">TMP kinase</shortName>
        <shortName evidence="2">Thiamine-phosphate kinase</shortName>
        <ecNumber evidence="2">2.7.4.16</ecNumber>
    </recommendedName>
</protein>
<feature type="binding site" evidence="2">
    <location>
        <position position="32"/>
    </location>
    <ligand>
        <name>Mg(2+)</name>
        <dbReference type="ChEBI" id="CHEBI:18420"/>
        <label>4</label>
    </ligand>
</feature>
<comment type="miscellaneous">
    <text evidence="2">Reaction mechanism of ThiL seems to utilize a direct, inline transfer of the gamma-phosphate of ATP to TMP rather than a phosphorylated enzyme intermediate.</text>
</comment>
<feature type="binding site" evidence="2">
    <location>
        <position position="48"/>
    </location>
    <ligand>
        <name>Mg(2+)</name>
        <dbReference type="ChEBI" id="CHEBI:18420"/>
        <label>1</label>
    </ligand>
</feature>
<feature type="binding site" evidence="2">
    <location>
        <position position="298"/>
    </location>
    <ligand>
        <name>substrate</name>
    </ligand>
</feature>
<dbReference type="Gene3D" id="3.90.650.10">
    <property type="entry name" value="PurM-like C-terminal domain"/>
    <property type="match status" value="1"/>
</dbReference>
<keyword evidence="2 4" id="KW-0808">Transferase</keyword>
<gene>
    <name evidence="2 4" type="primary">thiL</name>
    <name evidence="4" type="ORF">HKT17_11480</name>
</gene>